<keyword evidence="6" id="KW-1185">Reference proteome</keyword>
<evidence type="ECO:0000256" key="4">
    <source>
        <dbReference type="SAM" id="SignalP"/>
    </source>
</evidence>
<feature type="repeat" description="ANK" evidence="3">
    <location>
        <begin position="260"/>
        <end position="293"/>
    </location>
</feature>
<dbReference type="SMART" id="SM00248">
    <property type="entry name" value="ANK"/>
    <property type="match status" value="9"/>
</dbReference>
<keyword evidence="2 3" id="KW-0040">ANK repeat</keyword>
<feature type="repeat" description="ANK" evidence="3">
    <location>
        <begin position="401"/>
        <end position="433"/>
    </location>
</feature>
<protein>
    <submittedName>
        <fullName evidence="5">Ankyrin repeat domain-containing protein</fullName>
    </submittedName>
</protein>
<evidence type="ECO:0000313" key="5">
    <source>
        <dbReference type="EMBL" id="GAA0736194.1"/>
    </source>
</evidence>
<dbReference type="Proteomes" id="UP001500736">
    <property type="component" value="Unassembled WGS sequence"/>
</dbReference>
<feature type="repeat" description="ANK" evidence="3">
    <location>
        <begin position="328"/>
        <end position="360"/>
    </location>
</feature>
<evidence type="ECO:0000256" key="2">
    <source>
        <dbReference type="ARBA" id="ARBA00023043"/>
    </source>
</evidence>
<sequence>MQNFKLKLLGLALLLSVQGFSQDNIFLSRDFWDTKPTPKIIDQKIKEGNNPAEANRNNFDGVVYAILQNAPLETIIHLQSQEGNDANKLTHDGRTYIFWAAYKGNVEFMKHLLKQGAKTDLTDDKGNTILNFAAGSGQQNTEVYELCIKNGANPKIDLNPDGANALLLSAPYDSDFKLLDYFVSKGVDLKSTDANGNDAFNYVAKTGNIDLMDKLIAKGIKGNDQAFMFAAYGTRGKTNGLEVYKFLEEKGLKPNSTNHEGVSPLHVLASRSKDTEVINYFLENGLNVNAKDHNGNTPFLNAASRNDLAIVSLLYDNKLENINQANKKGETPLMLAMQNNSPEVVNFLIEKEANLELVDADGNNLAYYVISGYSNRNKDGFLKKLDLVKSTGLDLKAPQKNGNTWYHLAVEKNSLELLKMATEFGQDINAKNKEGNTALLLAAMTAKDDSILKFLLEQGADKTITTDFDETAYDLASENELLKKNNVSIKFLK</sequence>
<dbReference type="SUPFAM" id="SSF48403">
    <property type="entry name" value="Ankyrin repeat"/>
    <property type="match status" value="2"/>
</dbReference>
<name>A0ABN1JCR4_9FLAO</name>
<keyword evidence="1" id="KW-0677">Repeat</keyword>
<dbReference type="PROSITE" id="PS50297">
    <property type="entry name" value="ANK_REP_REGION"/>
    <property type="match status" value="5"/>
</dbReference>
<dbReference type="InterPro" id="IPR050889">
    <property type="entry name" value="Dendritic_Spine_Reg/Scaffold"/>
</dbReference>
<feature type="repeat" description="ANK" evidence="3">
    <location>
        <begin position="434"/>
        <end position="467"/>
    </location>
</feature>
<keyword evidence="4" id="KW-0732">Signal</keyword>
<accession>A0ABN1JCR4</accession>
<dbReference type="PANTHER" id="PTHR24166:SF48">
    <property type="entry name" value="PROTEIN VAPYRIN"/>
    <property type="match status" value="1"/>
</dbReference>
<dbReference type="InterPro" id="IPR036770">
    <property type="entry name" value="Ankyrin_rpt-contain_sf"/>
</dbReference>
<dbReference type="RefSeq" id="WP_343795132.1">
    <property type="nucleotide sequence ID" value="NZ_BAAAGF010000001.1"/>
</dbReference>
<evidence type="ECO:0000256" key="1">
    <source>
        <dbReference type="ARBA" id="ARBA00022737"/>
    </source>
</evidence>
<dbReference type="Gene3D" id="1.25.40.20">
    <property type="entry name" value="Ankyrin repeat-containing domain"/>
    <property type="match status" value="2"/>
</dbReference>
<dbReference type="PROSITE" id="PS50088">
    <property type="entry name" value="ANK_REPEAT"/>
    <property type="match status" value="5"/>
</dbReference>
<dbReference type="Pfam" id="PF13637">
    <property type="entry name" value="Ank_4"/>
    <property type="match status" value="1"/>
</dbReference>
<gene>
    <name evidence="5" type="ORF">GCM10009431_01820</name>
</gene>
<dbReference type="InterPro" id="IPR002110">
    <property type="entry name" value="Ankyrin_rpt"/>
</dbReference>
<proteinExistence type="predicted"/>
<evidence type="ECO:0000256" key="3">
    <source>
        <dbReference type="PROSITE-ProRule" id="PRU00023"/>
    </source>
</evidence>
<feature type="repeat" description="ANK" evidence="3">
    <location>
        <begin position="92"/>
        <end position="124"/>
    </location>
</feature>
<dbReference type="PANTHER" id="PTHR24166">
    <property type="entry name" value="ROLLING PEBBLES, ISOFORM B"/>
    <property type="match status" value="1"/>
</dbReference>
<dbReference type="EMBL" id="BAAAGF010000001">
    <property type="protein sequence ID" value="GAA0736194.1"/>
    <property type="molecule type" value="Genomic_DNA"/>
</dbReference>
<comment type="caution">
    <text evidence="5">The sequence shown here is derived from an EMBL/GenBank/DDBJ whole genome shotgun (WGS) entry which is preliminary data.</text>
</comment>
<dbReference type="Pfam" id="PF12796">
    <property type="entry name" value="Ank_2"/>
    <property type="match status" value="3"/>
</dbReference>
<reference evidence="5 6" key="1">
    <citation type="journal article" date="2019" name="Int. J. Syst. Evol. Microbiol.">
        <title>The Global Catalogue of Microorganisms (GCM) 10K type strain sequencing project: providing services to taxonomists for standard genome sequencing and annotation.</title>
        <authorList>
            <consortium name="The Broad Institute Genomics Platform"/>
            <consortium name="The Broad Institute Genome Sequencing Center for Infectious Disease"/>
            <person name="Wu L."/>
            <person name="Ma J."/>
        </authorList>
    </citation>
    <scope>NUCLEOTIDE SEQUENCE [LARGE SCALE GENOMIC DNA]</scope>
    <source>
        <strain evidence="5 6">JCM 15976</strain>
    </source>
</reference>
<feature type="signal peptide" evidence="4">
    <location>
        <begin position="1"/>
        <end position="21"/>
    </location>
</feature>
<feature type="chain" id="PRO_5045279337" evidence="4">
    <location>
        <begin position="22"/>
        <end position="493"/>
    </location>
</feature>
<evidence type="ECO:0000313" key="6">
    <source>
        <dbReference type="Proteomes" id="UP001500736"/>
    </source>
</evidence>
<organism evidence="5 6">
    <name type="scientific">Gaetbulibacter jejuensis</name>
    <dbReference type="NCBI Taxonomy" id="584607"/>
    <lineage>
        <taxon>Bacteria</taxon>
        <taxon>Pseudomonadati</taxon>
        <taxon>Bacteroidota</taxon>
        <taxon>Flavobacteriia</taxon>
        <taxon>Flavobacteriales</taxon>
        <taxon>Flavobacteriaceae</taxon>
        <taxon>Gaetbulibacter</taxon>
    </lineage>
</organism>